<name>A0A7D4TRZ9_9SPHI</name>
<dbReference type="InterPro" id="IPR029068">
    <property type="entry name" value="Glyas_Bleomycin-R_OHBP_Dase"/>
</dbReference>
<dbReference type="AlphaFoldDB" id="A0A7D4TRZ9"/>
<evidence type="ECO:0000313" key="3">
    <source>
        <dbReference type="Proteomes" id="UP000505355"/>
    </source>
</evidence>
<dbReference type="SUPFAM" id="SSF54593">
    <property type="entry name" value="Glyoxalase/Bleomycin resistance protein/Dihydroxybiphenyl dioxygenase"/>
    <property type="match status" value="1"/>
</dbReference>
<evidence type="ECO:0000313" key="2">
    <source>
        <dbReference type="EMBL" id="QKJ32434.1"/>
    </source>
</evidence>
<dbReference type="PROSITE" id="PS51819">
    <property type="entry name" value="VOC"/>
    <property type="match status" value="1"/>
</dbReference>
<dbReference type="RefSeq" id="WP_173417084.1">
    <property type="nucleotide sequence ID" value="NZ_CP054139.1"/>
</dbReference>
<sequence>MIDFKRIDHIHVCVPEERLDEARAFYADIIGLPETYRPDVFGRPGHWFNVCGIELHIGVEEARPRTIRHSAFEVTDVKAAKAYLESKGVELIWEPVIPGRQRFAFIDPFGNRMELLQFEVEGEM</sequence>
<dbReference type="InterPro" id="IPR037523">
    <property type="entry name" value="VOC_core"/>
</dbReference>
<dbReference type="Pfam" id="PF00903">
    <property type="entry name" value="Glyoxalase"/>
    <property type="match status" value="1"/>
</dbReference>
<keyword evidence="3" id="KW-1185">Reference proteome</keyword>
<gene>
    <name evidence="2" type="ORF">HQ865_22600</name>
</gene>
<proteinExistence type="predicted"/>
<dbReference type="Gene3D" id="3.10.180.10">
    <property type="entry name" value="2,3-Dihydroxybiphenyl 1,2-Dioxygenase, domain 1"/>
    <property type="match status" value="1"/>
</dbReference>
<dbReference type="PANTHER" id="PTHR39175">
    <property type="entry name" value="FAMILY PROTEIN, PUTATIVE (AFU_ORTHOLOGUE AFUA_3G15060)-RELATED"/>
    <property type="match status" value="1"/>
</dbReference>
<dbReference type="PANTHER" id="PTHR39175:SF1">
    <property type="entry name" value="FAMILY PROTEIN, PUTATIVE (AFU_ORTHOLOGUE AFUA_3G15060)-RELATED"/>
    <property type="match status" value="1"/>
</dbReference>
<dbReference type="KEGG" id="mmab:HQ865_22600"/>
<protein>
    <submittedName>
        <fullName evidence="2">VOC family protein</fullName>
    </submittedName>
</protein>
<feature type="domain" description="VOC" evidence="1">
    <location>
        <begin position="6"/>
        <end position="118"/>
    </location>
</feature>
<evidence type="ECO:0000259" key="1">
    <source>
        <dbReference type="PROSITE" id="PS51819"/>
    </source>
</evidence>
<dbReference type="InterPro" id="IPR004360">
    <property type="entry name" value="Glyas_Fos-R_dOase_dom"/>
</dbReference>
<organism evidence="2 3">
    <name type="scientific">Mucilaginibacter mali</name>
    <dbReference type="NCBI Taxonomy" id="2740462"/>
    <lineage>
        <taxon>Bacteria</taxon>
        <taxon>Pseudomonadati</taxon>
        <taxon>Bacteroidota</taxon>
        <taxon>Sphingobacteriia</taxon>
        <taxon>Sphingobacteriales</taxon>
        <taxon>Sphingobacteriaceae</taxon>
        <taxon>Mucilaginibacter</taxon>
    </lineage>
</organism>
<dbReference type="Proteomes" id="UP000505355">
    <property type="component" value="Chromosome"/>
</dbReference>
<accession>A0A7D4TRZ9</accession>
<dbReference type="EMBL" id="CP054139">
    <property type="protein sequence ID" value="QKJ32434.1"/>
    <property type="molecule type" value="Genomic_DNA"/>
</dbReference>
<reference evidence="2 3" key="1">
    <citation type="submission" date="2020-05" db="EMBL/GenBank/DDBJ databases">
        <title>Mucilaginibacter mali sp. nov.</title>
        <authorList>
            <person name="Kim H.S."/>
            <person name="Lee K.C."/>
            <person name="Suh M.K."/>
            <person name="Kim J.-S."/>
            <person name="Han K.-I."/>
            <person name="Eom M.K."/>
            <person name="Shin Y.K."/>
            <person name="Lee J.-S."/>
        </authorList>
    </citation>
    <scope>NUCLEOTIDE SEQUENCE [LARGE SCALE GENOMIC DNA]</scope>
    <source>
        <strain evidence="2 3">G2-14</strain>
    </source>
</reference>